<reference evidence="2" key="1">
    <citation type="submission" date="2018-04" db="EMBL/GenBank/DDBJ databases">
        <title>Transcriptome assembly of Sipha flava.</title>
        <authorList>
            <person name="Scully E.D."/>
            <person name="Geib S.M."/>
            <person name="Palmer N.A."/>
            <person name="Koch K."/>
            <person name="Bradshaw J."/>
            <person name="Heng-Moss T."/>
            <person name="Sarath G."/>
        </authorList>
    </citation>
    <scope>NUCLEOTIDE SEQUENCE</scope>
</reference>
<proteinExistence type="predicted"/>
<protein>
    <submittedName>
        <fullName evidence="2">Uncharacterized protein</fullName>
    </submittedName>
</protein>
<sequence>MVNNNYKRYSANRNATHVSIGRDIMCPVGGSSAINDFEINRSCTTGWADVRSGSMARQSGRYATDRDRDGDGGGEGVMKKTRVRRRREHEVPSERTRRTIARGPTENIYYNDVNDDILYSSNAHVLVSDCRAGWRSWSSAAEPFADADGVTLGT</sequence>
<organism evidence="2">
    <name type="scientific">Sipha flava</name>
    <name type="common">yellow sugarcane aphid</name>
    <dbReference type="NCBI Taxonomy" id="143950"/>
    <lineage>
        <taxon>Eukaryota</taxon>
        <taxon>Metazoa</taxon>
        <taxon>Ecdysozoa</taxon>
        <taxon>Arthropoda</taxon>
        <taxon>Hexapoda</taxon>
        <taxon>Insecta</taxon>
        <taxon>Pterygota</taxon>
        <taxon>Neoptera</taxon>
        <taxon>Paraneoptera</taxon>
        <taxon>Hemiptera</taxon>
        <taxon>Sternorrhyncha</taxon>
        <taxon>Aphidomorpha</taxon>
        <taxon>Aphidoidea</taxon>
        <taxon>Aphididae</taxon>
        <taxon>Sipha</taxon>
    </lineage>
</organism>
<accession>A0A2S2QXT1</accession>
<feature type="region of interest" description="Disordered" evidence="1">
    <location>
        <begin position="55"/>
        <end position="96"/>
    </location>
</feature>
<gene>
    <name evidence="2" type="ORF">g.148019</name>
</gene>
<evidence type="ECO:0000256" key="1">
    <source>
        <dbReference type="SAM" id="MobiDB-lite"/>
    </source>
</evidence>
<dbReference type="AlphaFoldDB" id="A0A2S2QXT1"/>
<dbReference type="EMBL" id="GGMS01013376">
    <property type="protein sequence ID" value="MBY82579.1"/>
    <property type="molecule type" value="Transcribed_RNA"/>
</dbReference>
<evidence type="ECO:0000313" key="2">
    <source>
        <dbReference type="EMBL" id="MBY82579.1"/>
    </source>
</evidence>
<name>A0A2S2QXT1_9HEMI</name>